<dbReference type="EMBL" id="LMCB01000024">
    <property type="protein sequence ID" value="KZL17988.1"/>
    <property type="molecule type" value="Genomic_DNA"/>
</dbReference>
<dbReference type="Proteomes" id="UP000076577">
    <property type="component" value="Unassembled WGS sequence"/>
</dbReference>
<dbReference type="GO" id="GO:0015276">
    <property type="term" value="F:ligand-gated monoatomic ion channel activity"/>
    <property type="evidence" value="ECO:0007669"/>
    <property type="project" value="InterPro"/>
</dbReference>
<dbReference type="SMART" id="SM00062">
    <property type="entry name" value="PBPb"/>
    <property type="match status" value="1"/>
</dbReference>
<feature type="domain" description="Solute-binding protein family 3/N-terminal" evidence="3">
    <location>
        <begin position="26"/>
        <end position="266"/>
    </location>
</feature>
<evidence type="ECO:0000256" key="1">
    <source>
        <dbReference type="ARBA" id="ARBA00022729"/>
    </source>
</evidence>
<dbReference type="OrthoDB" id="9807134at2"/>
<evidence type="ECO:0000313" key="5">
    <source>
        <dbReference type="EMBL" id="KZL17988.1"/>
    </source>
</evidence>
<evidence type="ECO:0000313" key="6">
    <source>
        <dbReference type="Proteomes" id="UP000076577"/>
    </source>
</evidence>
<dbReference type="Pfam" id="PF00497">
    <property type="entry name" value="SBP_bac_3"/>
    <property type="match status" value="1"/>
</dbReference>
<protein>
    <submittedName>
        <fullName evidence="5">ABC transporter arginine-binding protein 1</fullName>
    </submittedName>
</protein>
<dbReference type="SUPFAM" id="SSF53850">
    <property type="entry name" value="Periplasmic binding protein-like II"/>
    <property type="match status" value="1"/>
</dbReference>
<evidence type="ECO:0000256" key="2">
    <source>
        <dbReference type="SAM" id="SignalP"/>
    </source>
</evidence>
<dbReference type="PATRIC" id="fig|989403.3.peg.2917"/>
<evidence type="ECO:0000259" key="4">
    <source>
        <dbReference type="SMART" id="SM00079"/>
    </source>
</evidence>
<feature type="signal peptide" evidence="2">
    <location>
        <begin position="1"/>
        <end position="23"/>
    </location>
</feature>
<dbReference type="RefSeq" id="WP_068006730.1">
    <property type="nucleotide sequence ID" value="NZ_FOFM01000006.1"/>
</dbReference>
<proteinExistence type="predicted"/>
<comment type="caution">
    <text evidence="5">The sequence shown here is derived from an EMBL/GenBank/DDBJ whole genome shotgun (WGS) entry which is preliminary data.</text>
</comment>
<keyword evidence="6" id="KW-1185">Reference proteome</keyword>
<feature type="chain" id="PRO_5007869021" evidence="2">
    <location>
        <begin position="24"/>
        <end position="267"/>
    </location>
</feature>
<dbReference type="GO" id="GO:0016020">
    <property type="term" value="C:membrane"/>
    <property type="evidence" value="ECO:0007669"/>
    <property type="project" value="InterPro"/>
</dbReference>
<accession>A0A165XS57</accession>
<dbReference type="PANTHER" id="PTHR35936:SF19">
    <property type="entry name" value="AMINO-ACID-BINDING PROTEIN YXEM-RELATED"/>
    <property type="match status" value="1"/>
</dbReference>
<evidence type="ECO:0000259" key="3">
    <source>
        <dbReference type="SMART" id="SM00062"/>
    </source>
</evidence>
<reference evidence="5 6" key="1">
    <citation type="journal article" date="2016" name="Front. Microbiol.">
        <title>Comparative Genomic Analysis Reveals a Diverse Repertoire of Genes Involved in Prokaryote-Eukaryote Interactions within the Pseudovibrio Genus.</title>
        <authorList>
            <person name="Romano S."/>
            <person name="Fernandez-Guerra A."/>
            <person name="Reen F.J."/>
            <person name="Glockner F.O."/>
            <person name="Crowley S.P."/>
            <person name="O'Sullivan O."/>
            <person name="Cotter P.D."/>
            <person name="Adams C."/>
            <person name="Dobson A.D."/>
            <person name="O'Gara F."/>
        </authorList>
    </citation>
    <scope>NUCLEOTIDE SEQUENCE [LARGE SCALE GENOMIC DNA]</scope>
    <source>
        <strain evidence="5 6">Ad2</strain>
    </source>
</reference>
<dbReference type="AlphaFoldDB" id="A0A165XS57"/>
<name>A0A165XS57_9HYPH</name>
<keyword evidence="1 2" id="KW-0732">Signal</keyword>
<dbReference type="SMART" id="SM00079">
    <property type="entry name" value="PBPe"/>
    <property type="match status" value="1"/>
</dbReference>
<dbReference type="STRING" id="989403.SAMN05421798_106259"/>
<dbReference type="InterPro" id="IPR001638">
    <property type="entry name" value="Solute-binding_3/MltF_N"/>
</dbReference>
<dbReference type="InterPro" id="IPR001320">
    <property type="entry name" value="Iontro_rcpt_C"/>
</dbReference>
<organism evidence="5 6">
    <name type="scientific">Pseudovibrio axinellae</name>
    <dbReference type="NCBI Taxonomy" id="989403"/>
    <lineage>
        <taxon>Bacteria</taxon>
        <taxon>Pseudomonadati</taxon>
        <taxon>Pseudomonadota</taxon>
        <taxon>Alphaproteobacteria</taxon>
        <taxon>Hyphomicrobiales</taxon>
        <taxon>Stappiaceae</taxon>
        <taxon>Pseudovibrio</taxon>
    </lineage>
</organism>
<dbReference type="PANTHER" id="PTHR35936">
    <property type="entry name" value="MEMBRANE-BOUND LYTIC MUREIN TRANSGLYCOSYLASE F"/>
    <property type="match status" value="1"/>
</dbReference>
<feature type="domain" description="Ionotropic glutamate receptor C-terminal" evidence="4">
    <location>
        <begin position="26"/>
        <end position="265"/>
    </location>
</feature>
<gene>
    <name evidence="5" type="primary">artJ</name>
    <name evidence="5" type="ORF">PsAD2_02721</name>
</gene>
<dbReference type="Gene3D" id="3.40.190.10">
    <property type="entry name" value="Periplasmic binding protein-like II"/>
    <property type="match status" value="2"/>
</dbReference>
<sequence length="267" mass="28379">MKLKALLGTLSVAALTTLSVANAADAVRVGIAPEPYLPFSTLTAANEWQGFEPDLLRSLCEEVKIECSFNAVAWDGLIPSLKENKLDLIVGAFSINEERQKIVDFSTPYIFEASVVIGMKSDSKQVAVKTDPNNAEGKVIDDANLSGMLLGTQAASVQSVYADTYLGEMTTKYYDTADNVVADLTAGRVDYALLPEAYVGPFLNTADGADYTVKAVVPSNAVLGNGIGMAVDKGNTELMGKLNAGLAALEASGKLTEITVKWFPVRK</sequence>